<dbReference type="InterPro" id="IPR001119">
    <property type="entry name" value="SLH_dom"/>
</dbReference>
<dbReference type="PROSITE" id="PS51272">
    <property type="entry name" value="SLH"/>
    <property type="match status" value="3"/>
</dbReference>
<keyword evidence="6" id="KW-1185">Reference proteome</keyword>
<evidence type="ECO:0000259" key="3">
    <source>
        <dbReference type="PROSITE" id="PS51272"/>
    </source>
</evidence>
<protein>
    <submittedName>
        <fullName evidence="5">S-layer homology domain-containing protein</fullName>
    </submittedName>
</protein>
<evidence type="ECO:0000259" key="4">
    <source>
        <dbReference type="PROSITE" id="PS51762"/>
    </source>
</evidence>
<feature type="domain" description="SLH" evidence="3">
    <location>
        <begin position="2206"/>
        <end position="2262"/>
    </location>
</feature>
<dbReference type="Proteomes" id="UP001596047">
    <property type="component" value="Unassembled WGS sequence"/>
</dbReference>
<feature type="signal peptide" evidence="2">
    <location>
        <begin position="1"/>
        <end position="28"/>
    </location>
</feature>
<comment type="caution">
    <text evidence="5">The sequence shown here is derived from an EMBL/GenBank/DDBJ whole genome shotgun (WGS) entry which is preliminary data.</text>
</comment>
<evidence type="ECO:0000256" key="2">
    <source>
        <dbReference type="SAM" id="SignalP"/>
    </source>
</evidence>
<feature type="chain" id="PRO_5045574639" evidence="2">
    <location>
        <begin position="29"/>
        <end position="2262"/>
    </location>
</feature>
<proteinExistence type="predicted"/>
<dbReference type="RefSeq" id="WP_379188928.1">
    <property type="nucleotide sequence ID" value="NZ_JBHSOW010000049.1"/>
</dbReference>
<evidence type="ECO:0000256" key="1">
    <source>
        <dbReference type="SAM" id="MobiDB-lite"/>
    </source>
</evidence>
<dbReference type="PROSITE" id="PS51762">
    <property type="entry name" value="GH16_2"/>
    <property type="match status" value="2"/>
</dbReference>
<sequence length="2262" mass="246894">MALMRRFRRINRSMAFILTFAMVLSSFASMSFQVKTAQAEEPPVSESDRITSVISPAYRSEINDNTISVEFYNKIGTSAVVYSQKQPDDLSIGSNGSRDKVGEVNLVDGHGTVEFKASEYPYGPISLRIQVLKDGAEIDNCYLQLYNKAGVKWKTGIDNAPVNPVTAGMDVAYTDDFKTMPTISKSGIGTQYASAKIDEARGGMFGWAAFEDYDGPYNPFAITDDELMKITTTYHPTGYVRNDYWKQKVSTGYLSSENQAGTGFHTEGGRNQYFEAKMFFGPNPGMWPAFWLLTANGYVQNPNMQNEPSDELDIIEGYMGTPSGYQVAWHPWSYDKDPGSGYDPSKLGGGYQVNLDTPAFNNINLAMGFHTLGVYVTKDWTYYYCDNVEVVRHKTLPYSWKYGNYFIINAALSDHYGISPNSSDPFENFETPSGFTRYGNESETYVDWVRVYQDAADKARFESEPSVKAPAGDVARVNINRNASAAELTGSYKVEVPQGWKIREGDSFVDVNGVYDAAFSAGVTADTLTFLVPIDYAGTGNIKITPMSSDGVEYDPIVITAEGSNPEGELVRVDGNTYPYRSKSGDSAGSWLNYDPDTNVTNYFNFLSGNWWRDSWTWMYVADNPDSKLQFKFNGVSVAMDMIQSETSGAVDIYLDGELQTRFDAYSSDEKSVRAFEKRGLADGDHTLEIRGVDGTANRYIRIAGFEYRHIEDPTLAKFWTDDTFFAAGPGDELAVRINRNGAAGTKFGEYVLSFPSDGWKVSDDGEWRAVTSQHFSTNNYTDTIVLKVPDGYNDKNGKVVITPTIADGNYDPMRITVQAPDAPEAPPITGNGNLTTVDASSYPFALRPGATSTAWTNFDKSSQPNDYFTFNGGWWSDSWSWMYTTASPGQTLTFTFEGDAAALYARYISGGSQFDLYLDGVKQASVDTNGNSGKRRVFSKSGLPAAEHVLEIKVTGVGGTVALEGFEYDYIKSTQSKTVRVDHNTYAYKSTDGSTGGNWANFDKNSQSLDYFTSAGGWWSDSWAWMYNRAGTGNNGETMTFAFEGVSAALYMRTYEAGGLVDVYLDGHFETTVDSKSSSAVSNVKVFEKTGLRGGKHTLDLKVKGDDSRENVVIDAFEYVYDPTAPAAIFSAPAQVNVIQGQTVSIPINRDEAAQKLSGTYDIVLPNSDWSIVSGASFAANSETDTIILNVPEDYVSKNGKIIVTPTVGEEKYSPIAIAVKAPQKAPRDIVSLISPEYRAELDGTTVLQFIVPGGYTKAAGYSLHQPDAAHPDSSGYVVELAATNLDSEGEGTITFNANDYPHGPTAIKVVAWKADSVTKVEDYFQFFNKGGVDWNISLDNAPMPAQLEGRDMQVAFEDDFKTMPSISKTGKDEQENRTTYISHKPDSKDYGDALFADHNGAYDPFAVVEDYMRIKTTHYDEKLPASVDQYQRNFTTGFLSSVGEDGGGFRTKGYVEQYFEARFFVGANPRQWPAFWTLTGVNDDATDELDIIEAYLPTTSGYEIATHPWGYDPNLGGGKSVKTVDLLGDAGDIAMGFHTYGVLITESYTTYYFDNIEVYKQKTLPLSWRKGNYFIINNAITQSDAYPEGYGFERYGNESDMYIDWVRVYQQPAPKDVVFDTTILSPVSVTPGSDVSIGINRVTDGAKALSGTYDIDMPAGWTIVSGGSFSPGASKDTIVLHVPDNYFKNNYDLKITPIASDGTRHKTLTVPTTNTDDSFGVEIYPAQNAAKNGWDVKVALVNKRTSGTYVGGSVKIEAPSSLAGNYEFGEIAPNSRQIVNIPASMLSMDNKTEVTFKITREDGYERSIVRNISSLTATRVNDGKPIAIDGTIVPEQWAGSMVVNLGEKQSTSIDGKPWSASDRSAAQYVKWDDNYLYLAVEVSDDIHSMEAGDVYNSWGSDSLQISFDPERAGGYTVNDGNHPRFIASLDANAGESALGVETWGKVTTGQLNDIKYKFKRDEINHKTNYVIAFPWSSILTDDRKPATANLTDIGISVLVNDNDGSGREGWLEYMGGISSGKDPSKFGDLILSDRTDVNIPDPGDGGNGGNGTDDNGSGSGTDTPGGNGTDSGSGGTSGSKFSDVGKNLAWAADAIQYLSDHGIIKGVGDGKFAPSQQVKRGDMLLMLVRALDLKSDADGNFSDVPKGSYYYDAIAVAKALKIALGDGGNFNPASPIMRQDLMVLIDRAMQAAGKPLPEGDDADLIGFADHDGIAGYAKASITKLVKAGIVKGDGTGINPQGYATRAEVAVILYGVLTMKQ</sequence>
<dbReference type="EMBL" id="JBHSOW010000049">
    <property type="protein sequence ID" value="MFC5650374.1"/>
    <property type="molecule type" value="Genomic_DNA"/>
</dbReference>
<feature type="compositionally biased region" description="Gly residues" evidence="1">
    <location>
        <begin position="2045"/>
        <end position="2079"/>
    </location>
</feature>
<feature type="domain" description="GH16" evidence="4">
    <location>
        <begin position="1338"/>
        <end position="1616"/>
    </location>
</feature>
<accession>A0ABW0W081</accession>
<dbReference type="InterPro" id="IPR000757">
    <property type="entry name" value="Beta-glucanase-like"/>
</dbReference>
<dbReference type="Pfam" id="PF06452">
    <property type="entry name" value="CBM9_1"/>
    <property type="match status" value="1"/>
</dbReference>
<evidence type="ECO:0000313" key="6">
    <source>
        <dbReference type="Proteomes" id="UP001596047"/>
    </source>
</evidence>
<organism evidence="5 6">
    <name type="scientific">Paenibacillus solisilvae</name>
    <dbReference type="NCBI Taxonomy" id="2486751"/>
    <lineage>
        <taxon>Bacteria</taxon>
        <taxon>Bacillati</taxon>
        <taxon>Bacillota</taxon>
        <taxon>Bacilli</taxon>
        <taxon>Bacillales</taxon>
        <taxon>Paenibacillaceae</taxon>
        <taxon>Paenibacillus</taxon>
    </lineage>
</organism>
<keyword evidence="2" id="KW-0732">Signal</keyword>
<reference evidence="6" key="1">
    <citation type="journal article" date="2019" name="Int. J. Syst. Evol. Microbiol.">
        <title>The Global Catalogue of Microorganisms (GCM) 10K type strain sequencing project: providing services to taxonomists for standard genome sequencing and annotation.</title>
        <authorList>
            <consortium name="The Broad Institute Genomics Platform"/>
            <consortium name="The Broad Institute Genome Sequencing Center for Infectious Disease"/>
            <person name="Wu L."/>
            <person name="Ma J."/>
        </authorList>
    </citation>
    <scope>NUCLEOTIDE SEQUENCE [LARGE SCALE GENOMIC DNA]</scope>
    <source>
        <strain evidence="6">CGMCC 1.3240</strain>
    </source>
</reference>
<dbReference type="InterPro" id="IPR013320">
    <property type="entry name" value="ConA-like_dom_sf"/>
</dbReference>
<dbReference type="SUPFAM" id="SSF49899">
    <property type="entry name" value="Concanavalin A-like lectins/glucanases"/>
    <property type="match status" value="2"/>
</dbReference>
<feature type="domain" description="SLH" evidence="3">
    <location>
        <begin position="2144"/>
        <end position="2201"/>
    </location>
</feature>
<feature type="domain" description="SLH" evidence="3">
    <location>
        <begin position="2080"/>
        <end position="2143"/>
    </location>
</feature>
<name>A0ABW0W081_9BACL</name>
<feature type="domain" description="GH16" evidence="4">
    <location>
        <begin position="155"/>
        <end position="457"/>
    </location>
</feature>
<dbReference type="Gene3D" id="2.60.120.260">
    <property type="entry name" value="Galactose-binding domain-like"/>
    <property type="match status" value="3"/>
</dbReference>
<gene>
    <name evidence="5" type="ORF">ACFPYJ_14795</name>
</gene>
<dbReference type="Gene3D" id="2.60.40.1190">
    <property type="match status" value="1"/>
</dbReference>
<dbReference type="SUPFAM" id="SSF49344">
    <property type="entry name" value="CBD9-like"/>
    <property type="match status" value="1"/>
</dbReference>
<evidence type="ECO:0000313" key="5">
    <source>
        <dbReference type="EMBL" id="MFC5650374.1"/>
    </source>
</evidence>
<dbReference type="Pfam" id="PF00395">
    <property type="entry name" value="SLH"/>
    <property type="match status" value="3"/>
</dbReference>
<dbReference type="InterPro" id="IPR010502">
    <property type="entry name" value="Carb-bd_dom_fam9"/>
</dbReference>
<feature type="region of interest" description="Disordered" evidence="1">
    <location>
        <begin position="1365"/>
        <end position="1385"/>
    </location>
</feature>
<dbReference type="Gene3D" id="2.60.120.200">
    <property type="match status" value="2"/>
</dbReference>
<feature type="region of interest" description="Disordered" evidence="1">
    <location>
        <begin position="2035"/>
        <end position="2080"/>
    </location>
</feature>